<organism evidence="2 3">
    <name type="scientific">Aphis craccivora</name>
    <name type="common">Cowpea aphid</name>
    <dbReference type="NCBI Taxonomy" id="307492"/>
    <lineage>
        <taxon>Eukaryota</taxon>
        <taxon>Metazoa</taxon>
        <taxon>Ecdysozoa</taxon>
        <taxon>Arthropoda</taxon>
        <taxon>Hexapoda</taxon>
        <taxon>Insecta</taxon>
        <taxon>Pterygota</taxon>
        <taxon>Neoptera</taxon>
        <taxon>Paraneoptera</taxon>
        <taxon>Hemiptera</taxon>
        <taxon>Sternorrhyncha</taxon>
        <taxon>Aphidomorpha</taxon>
        <taxon>Aphidoidea</taxon>
        <taxon>Aphididae</taxon>
        <taxon>Aphidini</taxon>
        <taxon>Aphis</taxon>
        <taxon>Aphis</taxon>
    </lineage>
</organism>
<comment type="caution">
    <text evidence="2">The sequence shown here is derived from an EMBL/GenBank/DDBJ whole genome shotgun (WGS) entry which is preliminary data.</text>
</comment>
<dbReference type="Proteomes" id="UP000478052">
    <property type="component" value="Unassembled WGS sequence"/>
</dbReference>
<dbReference type="EMBL" id="VUJU01000060">
    <property type="protein sequence ID" value="KAF0773451.1"/>
    <property type="molecule type" value="Genomic_DNA"/>
</dbReference>
<dbReference type="OrthoDB" id="272985at2759"/>
<reference evidence="2 3" key="1">
    <citation type="submission" date="2019-08" db="EMBL/GenBank/DDBJ databases">
        <title>Whole genome of Aphis craccivora.</title>
        <authorList>
            <person name="Voronova N.V."/>
            <person name="Shulinski R.S."/>
            <person name="Bandarenka Y.V."/>
            <person name="Zhorov D.G."/>
            <person name="Warner D."/>
        </authorList>
    </citation>
    <scope>NUCLEOTIDE SEQUENCE [LARGE SCALE GENOMIC DNA]</scope>
    <source>
        <strain evidence="2">180601</strain>
        <tissue evidence="2">Whole Body</tissue>
    </source>
</reference>
<keyword evidence="3" id="KW-1185">Reference proteome</keyword>
<gene>
    <name evidence="2" type="ORF">FWK35_00002387</name>
</gene>
<keyword evidence="2" id="KW-0067">ATP-binding</keyword>
<name>A0A6G0ZQ42_APHCR</name>
<keyword evidence="2" id="KW-0378">Hydrolase</keyword>
<dbReference type="PANTHER" id="PTHR10492">
    <property type="match status" value="1"/>
</dbReference>
<dbReference type="InterPro" id="IPR049163">
    <property type="entry name" value="Pif1-like_2B_dom"/>
</dbReference>
<keyword evidence="2" id="KW-0347">Helicase</keyword>
<evidence type="ECO:0000259" key="1">
    <source>
        <dbReference type="Pfam" id="PF21530"/>
    </source>
</evidence>
<dbReference type="Pfam" id="PF21530">
    <property type="entry name" value="Pif1_2B_dom"/>
    <property type="match status" value="1"/>
</dbReference>
<dbReference type="AlphaFoldDB" id="A0A6G0ZQ42"/>
<sequence length="180" mass="19806">MVNKGGPEAHDKASVKLLRLTTNMRVYLGGDNNATQFSRTLLDIGNGNILNNDGEVLIEPTFATSVTGKDELIVNVYPQVAQISVKTDDCLLERAILAPKNNSLRSINNKILYMFQAHQQTYLSIDNLTDQDNAINIPIEFLNSLNPSGLPPHKLLDLKIGAPIILMRNLNAPKLCNGTR</sequence>
<dbReference type="PANTHER" id="PTHR10492:SF57">
    <property type="entry name" value="ATP-DEPENDENT DNA HELICASE"/>
    <property type="match status" value="1"/>
</dbReference>
<proteinExistence type="predicted"/>
<protein>
    <submittedName>
        <fullName evidence="2">ATP-dependent DNA helicase</fullName>
    </submittedName>
</protein>
<keyword evidence="2" id="KW-0547">Nucleotide-binding</keyword>
<dbReference type="GO" id="GO:0004386">
    <property type="term" value="F:helicase activity"/>
    <property type="evidence" value="ECO:0007669"/>
    <property type="project" value="UniProtKB-KW"/>
</dbReference>
<feature type="domain" description="DNA helicase Pif1-like 2B" evidence="1">
    <location>
        <begin position="140"/>
        <end position="180"/>
    </location>
</feature>
<accession>A0A6G0ZQ42</accession>
<evidence type="ECO:0000313" key="2">
    <source>
        <dbReference type="EMBL" id="KAF0773451.1"/>
    </source>
</evidence>
<evidence type="ECO:0000313" key="3">
    <source>
        <dbReference type="Proteomes" id="UP000478052"/>
    </source>
</evidence>